<dbReference type="GO" id="GO:0016020">
    <property type="term" value="C:membrane"/>
    <property type="evidence" value="ECO:0007669"/>
    <property type="project" value="UniProtKB-SubCell"/>
</dbReference>
<proteinExistence type="predicted"/>
<name>I4C5H0_DESTA</name>
<dbReference type="SUPFAM" id="SSF111369">
    <property type="entry name" value="HlyD-like secretion proteins"/>
    <property type="match status" value="3"/>
</dbReference>
<dbReference type="EMBL" id="CP003360">
    <property type="protein sequence ID" value="AFM24811.1"/>
    <property type="molecule type" value="Genomic_DNA"/>
</dbReference>
<dbReference type="KEGG" id="dti:Desti_2112"/>
<keyword evidence="12" id="KW-1185">Reference proteome</keyword>
<keyword evidence="4 7" id="KW-0472">Membrane</keyword>
<feature type="region of interest" description="Disordered" evidence="6">
    <location>
        <begin position="408"/>
        <end position="431"/>
    </location>
</feature>
<dbReference type="PANTHER" id="PTHR30386:SF26">
    <property type="entry name" value="TRANSPORT PROTEIN COMB"/>
    <property type="match status" value="1"/>
</dbReference>
<evidence type="ECO:0000313" key="11">
    <source>
        <dbReference type="EMBL" id="AFM24811.1"/>
    </source>
</evidence>
<evidence type="ECO:0000256" key="5">
    <source>
        <dbReference type="SAM" id="Coils"/>
    </source>
</evidence>
<dbReference type="Pfam" id="PF25876">
    <property type="entry name" value="HH_MFP_RND"/>
    <property type="match status" value="1"/>
</dbReference>
<feature type="domain" description="Multidrug resistance protein MdtA-like alpha-helical hairpin" evidence="8">
    <location>
        <begin position="163"/>
        <end position="215"/>
    </location>
</feature>
<dbReference type="InterPro" id="IPR058624">
    <property type="entry name" value="MdtA-like_HH"/>
</dbReference>
<feature type="coiled-coil region" evidence="5">
    <location>
        <begin position="190"/>
        <end position="269"/>
    </location>
</feature>
<feature type="transmembrane region" description="Helical" evidence="7">
    <location>
        <begin position="21"/>
        <end position="43"/>
    </location>
</feature>
<dbReference type="STRING" id="706587.Desti_2112"/>
<evidence type="ECO:0000256" key="3">
    <source>
        <dbReference type="ARBA" id="ARBA00022989"/>
    </source>
</evidence>
<feature type="coiled-coil region" evidence="5">
    <location>
        <begin position="124"/>
        <end position="165"/>
    </location>
</feature>
<dbReference type="PRINTS" id="PR01490">
    <property type="entry name" value="RTXTOXIND"/>
</dbReference>
<dbReference type="InterPro" id="IPR058792">
    <property type="entry name" value="Beta-barrel_RND_2"/>
</dbReference>
<accession>I4C5H0</accession>
<evidence type="ECO:0000259" key="10">
    <source>
        <dbReference type="Pfam" id="PF25954"/>
    </source>
</evidence>
<feature type="domain" description="Multidrug resistance protein MdtA-like barrel-sandwich hybrid" evidence="9">
    <location>
        <begin position="62"/>
        <end position="304"/>
    </location>
</feature>
<dbReference type="Pfam" id="PF25954">
    <property type="entry name" value="Beta-barrel_RND_2"/>
    <property type="match status" value="1"/>
</dbReference>
<gene>
    <name evidence="11" type="ordered locus">Desti_2112</name>
</gene>
<reference evidence="12" key="1">
    <citation type="submission" date="2012-06" db="EMBL/GenBank/DDBJ databases">
        <title>Complete sequence of chromosome of Desulfomonile tiedjei DSM 6799.</title>
        <authorList>
            <person name="Lucas S."/>
            <person name="Copeland A."/>
            <person name="Lapidus A."/>
            <person name="Glavina del Rio T."/>
            <person name="Dalin E."/>
            <person name="Tice H."/>
            <person name="Bruce D."/>
            <person name="Goodwin L."/>
            <person name="Pitluck S."/>
            <person name="Peters L."/>
            <person name="Ovchinnikova G."/>
            <person name="Zeytun A."/>
            <person name="Lu M."/>
            <person name="Kyrpides N."/>
            <person name="Mavromatis K."/>
            <person name="Ivanova N."/>
            <person name="Brettin T."/>
            <person name="Detter J.C."/>
            <person name="Han C."/>
            <person name="Larimer F."/>
            <person name="Land M."/>
            <person name="Hauser L."/>
            <person name="Markowitz V."/>
            <person name="Cheng J.-F."/>
            <person name="Hugenholtz P."/>
            <person name="Woyke T."/>
            <person name="Wu D."/>
            <person name="Spring S."/>
            <person name="Schroeder M."/>
            <person name="Brambilla E."/>
            <person name="Klenk H.-P."/>
            <person name="Eisen J.A."/>
        </authorList>
    </citation>
    <scope>NUCLEOTIDE SEQUENCE [LARGE SCALE GENOMIC DNA]</scope>
    <source>
        <strain evidence="12">ATCC 49306 / DSM 6799 / DCB-1</strain>
    </source>
</reference>
<dbReference type="Gene3D" id="1.10.287.470">
    <property type="entry name" value="Helix hairpin bin"/>
    <property type="match status" value="1"/>
</dbReference>
<evidence type="ECO:0000259" key="8">
    <source>
        <dbReference type="Pfam" id="PF25876"/>
    </source>
</evidence>
<dbReference type="HOGENOM" id="CLU_018816_15_1_7"/>
<dbReference type="eggNOG" id="COG1566">
    <property type="taxonomic scope" value="Bacteria"/>
</dbReference>
<dbReference type="PANTHER" id="PTHR30386">
    <property type="entry name" value="MEMBRANE FUSION SUBUNIT OF EMRAB-TOLC MULTIDRUG EFFLUX PUMP"/>
    <property type="match status" value="1"/>
</dbReference>
<keyword evidence="5" id="KW-0175">Coiled coil</keyword>
<dbReference type="AlphaFoldDB" id="I4C5H0"/>
<dbReference type="PATRIC" id="fig|706587.4.peg.2424"/>
<feature type="domain" description="CusB-like beta-barrel" evidence="10">
    <location>
        <begin position="310"/>
        <end position="352"/>
    </location>
</feature>
<dbReference type="Gene3D" id="2.40.50.100">
    <property type="match status" value="1"/>
</dbReference>
<evidence type="ECO:0000256" key="7">
    <source>
        <dbReference type="SAM" id="Phobius"/>
    </source>
</evidence>
<dbReference type="Proteomes" id="UP000006055">
    <property type="component" value="Chromosome"/>
</dbReference>
<evidence type="ECO:0000256" key="2">
    <source>
        <dbReference type="ARBA" id="ARBA00022692"/>
    </source>
</evidence>
<dbReference type="InterPro" id="IPR050739">
    <property type="entry name" value="MFP"/>
</dbReference>
<dbReference type="GO" id="GO:0055085">
    <property type="term" value="P:transmembrane transport"/>
    <property type="evidence" value="ECO:0007669"/>
    <property type="project" value="InterPro"/>
</dbReference>
<keyword evidence="3 7" id="KW-1133">Transmembrane helix</keyword>
<keyword evidence="2 7" id="KW-0812">Transmembrane</keyword>
<evidence type="ECO:0000256" key="6">
    <source>
        <dbReference type="SAM" id="MobiDB-lite"/>
    </source>
</evidence>
<dbReference type="Pfam" id="PF25917">
    <property type="entry name" value="BSH_RND"/>
    <property type="match status" value="1"/>
</dbReference>
<evidence type="ECO:0000256" key="4">
    <source>
        <dbReference type="ARBA" id="ARBA00023136"/>
    </source>
</evidence>
<comment type="subcellular location">
    <subcellularLocation>
        <location evidence="1">Membrane</location>
        <topology evidence="1">Single-pass membrane protein</topology>
    </subcellularLocation>
</comment>
<evidence type="ECO:0000256" key="1">
    <source>
        <dbReference type="ARBA" id="ARBA00004167"/>
    </source>
</evidence>
<protein>
    <submittedName>
        <fullName evidence="11">Multidrug resistance efflux pump</fullName>
    </submittedName>
</protein>
<evidence type="ECO:0000313" key="12">
    <source>
        <dbReference type="Proteomes" id="UP000006055"/>
    </source>
</evidence>
<organism evidence="11 12">
    <name type="scientific">Desulfomonile tiedjei (strain ATCC 49306 / DSM 6799 / DCB-1)</name>
    <dbReference type="NCBI Taxonomy" id="706587"/>
    <lineage>
        <taxon>Bacteria</taxon>
        <taxon>Pseudomonadati</taxon>
        <taxon>Thermodesulfobacteriota</taxon>
        <taxon>Desulfomonilia</taxon>
        <taxon>Desulfomonilales</taxon>
        <taxon>Desulfomonilaceae</taxon>
        <taxon>Desulfomonile</taxon>
    </lineage>
</organism>
<sequence>MEFKHADAMERKSTKFNWRSYKWPALIVGVVILLAAGITYFLLTRGQVSTDDAFVDGHIFIITPRIAGYLTNVLVDDNENVTEGQPLVKLDPTPYEVALAQAQANLAESRATLTSLELGVPLQLTQTAEQIKGAQAELASLQKTLDQLLKDEDAAIQEVKRLEAQFELSSIDLKRNTDLRKTGAISQQTLDNSETSYKSALAQVQEAKAKLESVRKQRAAQEADIQLREANVALAATGKEQAEIKARQTEAQQAKVKLAEEQVRQAQLDLSYTTIVSPANGHVTEKKIEPGQYVSPGQQLFAVVPLHPPQVWITANYKETQLTDVRPGQPVQIEVDTYPGVIVQGTVDSIMAGTGGVFSLFPPENATGNFVKVVQRIPVKITINKEQWHRLPTLRIGMSVIPTILTSEKSHGQAPDKQMADHSRSDAPNPH</sequence>
<evidence type="ECO:0000259" key="9">
    <source>
        <dbReference type="Pfam" id="PF25917"/>
    </source>
</evidence>
<dbReference type="Gene3D" id="2.40.30.170">
    <property type="match status" value="1"/>
</dbReference>
<dbReference type="InterPro" id="IPR058625">
    <property type="entry name" value="MdtA-like_BSH"/>
</dbReference>